<dbReference type="EMBL" id="SNRW01025509">
    <property type="protein sequence ID" value="KAA6361469.1"/>
    <property type="molecule type" value="Genomic_DNA"/>
</dbReference>
<accession>A0A5J4TUC2</accession>
<feature type="region of interest" description="Disordered" evidence="1">
    <location>
        <begin position="466"/>
        <end position="487"/>
    </location>
</feature>
<feature type="region of interest" description="Disordered" evidence="1">
    <location>
        <begin position="187"/>
        <end position="222"/>
    </location>
</feature>
<protein>
    <submittedName>
        <fullName evidence="2">Uncharacterized protein</fullName>
    </submittedName>
</protein>
<comment type="caution">
    <text evidence="2">The sequence shown here is derived from an EMBL/GenBank/DDBJ whole genome shotgun (WGS) entry which is preliminary data.</text>
</comment>
<dbReference type="AlphaFoldDB" id="A0A5J4TUC2"/>
<evidence type="ECO:0000313" key="2">
    <source>
        <dbReference type="EMBL" id="KAA6361469.1"/>
    </source>
</evidence>
<sequence>MPVIASYGQNQVRQVINSQIENRVIGKCINNLAQQVAHQYISPVLLRLDQAGRHDGRWLRPAGISSASNEPMDGQQQCNVQFTQQLNSGDFKHLDINRTRNAIQIESKVRFDSPTAAVIIDRTCRKLFIESFKRMGSNWSSRNSKIRNLRQLERFQKSQMALRAQKYSVSYLEQDSVGSIAVVNQQGTGAKSGQGSQRRRREVVQPNSSGPKRKKWEMEESSGLPFAKRASINGAFQNGRRISVESSSLQRRLGNTDRFNQCKSSCSSQQEFEVVSPIQVQEKELSLYSNMFRAHTCPSDFLQNNETHNVVHSINSTDQKCVTLLRSGVSSSVKRGFNLINALNLGNISKAWMAHISGEVCLNSDSAIRVFKMVPQHKHKSDMHDTDYESRAAVSSIEMEKKNREEKDSKNKVVGLVNREIEFLDDTDKEMRIVYEKNEQIEELGNECKKLEQLHVDKQKCSDGFGVVEQSDCNQSSSSSEKHTTRR</sequence>
<organism evidence="2 3">
    <name type="scientific">Streblomastix strix</name>
    <dbReference type="NCBI Taxonomy" id="222440"/>
    <lineage>
        <taxon>Eukaryota</taxon>
        <taxon>Metamonada</taxon>
        <taxon>Preaxostyla</taxon>
        <taxon>Oxymonadida</taxon>
        <taxon>Streblomastigidae</taxon>
        <taxon>Streblomastix</taxon>
    </lineage>
</organism>
<name>A0A5J4TUC2_9EUKA</name>
<gene>
    <name evidence="2" type="ORF">EZS28_043004</name>
</gene>
<dbReference type="Proteomes" id="UP000324800">
    <property type="component" value="Unassembled WGS sequence"/>
</dbReference>
<feature type="compositionally biased region" description="Polar residues" evidence="1">
    <location>
        <begin position="187"/>
        <end position="196"/>
    </location>
</feature>
<evidence type="ECO:0000256" key="1">
    <source>
        <dbReference type="SAM" id="MobiDB-lite"/>
    </source>
</evidence>
<feature type="non-terminal residue" evidence="2">
    <location>
        <position position="487"/>
    </location>
</feature>
<reference evidence="2 3" key="1">
    <citation type="submission" date="2019-03" db="EMBL/GenBank/DDBJ databases">
        <title>Single cell metagenomics reveals metabolic interactions within the superorganism composed of flagellate Streblomastix strix and complex community of Bacteroidetes bacteria on its surface.</title>
        <authorList>
            <person name="Treitli S.C."/>
            <person name="Kolisko M."/>
            <person name="Husnik F."/>
            <person name="Keeling P."/>
            <person name="Hampl V."/>
        </authorList>
    </citation>
    <scope>NUCLEOTIDE SEQUENCE [LARGE SCALE GENOMIC DNA]</scope>
    <source>
        <strain evidence="2">ST1C</strain>
    </source>
</reference>
<proteinExistence type="predicted"/>
<evidence type="ECO:0000313" key="3">
    <source>
        <dbReference type="Proteomes" id="UP000324800"/>
    </source>
</evidence>